<name>A0AAV9GF37_9PEZI</name>
<comment type="caution">
    <text evidence="3">The sequence shown here is derived from an EMBL/GenBank/DDBJ whole genome shotgun (WGS) entry which is preliminary data.</text>
</comment>
<feature type="signal peptide" evidence="2">
    <location>
        <begin position="1"/>
        <end position="19"/>
    </location>
</feature>
<accession>A0AAV9GF37</accession>
<feature type="region of interest" description="Disordered" evidence="1">
    <location>
        <begin position="36"/>
        <end position="77"/>
    </location>
</feature>
<feature type="compositionally biased region" description="Pro residues" evidence="1">
    <location>
        <begin position="40"/>
        <end position="56"/>
    </location>
</feature>
<sequence length="185" mass="20845">MRIPTILAVASALLTTATADFHILLGHCVEREFSKRSEPIPLPPPHLPSSPHPTPNKPHQINATLTPRRANGGGSPPAWHDSARYSLLNLMPSNQFGCNWLQNHDVTSYSSLPDDFFRVRDLCGKPLDFFKKGDKWEVWHTNVNPGVKYGECYPDPAEMTCELNGVFIRERCVWSRMYVCPMAVC</sequence>
<evidence type="ECO:0000256" key="1">
    <source>
        <dbReference type="SAM" id="MobiDB-lite"/>
    </source>
</evidence>
<dbReference type="AlphaFoldDB" id="A0AAV9GF37"/>
<feature type="chain" id="PRO_5043474240" evidence="2">
    <location>
        <begin position="20"/>
        <end position="185"/>
    </location>
</feature>
<keyword evidence="2" id="KW-0732">Signal</keyword>
<reference evidence="3" key="2">
    <citation type="submission" date="2023-05" db="EMBL/GenBank/DDBJ databases">
        <authorList>
            <consortium name="Lawrence Berkeley National Laboratory"/>
            <person name="Steindorff A."/>
            <person name="Hensen N."/>
            <person name="Bonometti L."/>
            <person name="Westerberg I."/>
            <person name="Brannstrom I.O."/>
            <person name="Guillou S."/>
            <person name="Cros-Aarteil S."/>
            <person name="Calhoun S."/>
            <person name="Haridas S."/>
            <person name="Kuo A."/>
            <person name="Mondo S."/>
            <person name="Pangilinan J."/>
            <person name="Riley R."/>
            <person name="Labutti K."/>
            <person name="Andreopoulos B."/>
            <person name="Lipzen A."/>
            <person name="Chen C."/>
            <person name="Yanf M."/>
            <person name="Daum C."/>
            <person name="Ng V."/>
            <person name="Clum A."/>
            <person name="Ohm R."/>
            <person name="Martin F."/>
            <person name="Silar P."/>
            <person name="Natvig D."/>
            <person name="Lalanne C."/>
            <person name="Gautier V."/>
            <person name="Ament-Velasquez S.L."/>
            <person name="Kruys A."/>
            <person name="Hutchinson M.I."/>
            <person name="Powell A.J."/>
            <person name="Barry K."/>
            <person name="Miller A.N."/>
            <person name="Grigoriev I.V."/>
            <person name="Debuchy R."/>
            <person name="Gladieux P."/>
            <person name="Thoren M.H."/>
            <person name="Johannesson H."/>
        </authorList>
    </citation>
    <scope>NUCLEOTIDE SEQUENCE</scope>
    <source>
        <strain evidence="3">PSN243</strain>
    </source>
</reference>
<evidence type="ECO:0000313" key="3">
    <source>
        <dbReference type="EMBL" id="KAK4446729.1"/>
    </source>
</evidence>
<evidence type="ECO:0000313" key="4">
    <source>
        <dbReference type="Proteomes" id="UP001321760"/>
    </source>
</evidence>
<protein>
    <submittedName>
        <fullName evidence="3">Uncharacterized protein</fullName>
    </submittedName>
</protein>
<evidence type="ECO:0000256" key="2">
    <source>
        <dbReference type="SAM" id="SignalP"/>
    </source>
</evidence>
<proteinExistence type="predicted"/>
<gene>
    <name evidence="3" type="ORF">QBC34DRAFT_411233</name>
</gene>
<dbReference type="EMBL" id="MU865955">
    <property type="protein sequence ID" value="KAK4446729.1"/>
    <property type="molecule type" value="Genomic_DNA"/>
</dbReference>
<dbReference type="Proteomes" id="UP001321760">
    <property type="component" value="Unassembled WGS sequence"/>
</dbReference>
<reference evidence="3" key="1">
    <citation type="journal article" date="2023" name="Mol. Phylogenet. Evol.">
        <title>Genome-scale phylogeny and comparative genomics of the fungal order Sordariales.</title>
        <authorList>
            <person name="Hensen N."/>
            <person name="Bonometti L."/>
            <person name="Westerberg I."/>
            <person name="Brannstrom I.O."/>
            <person name="Guillou S."/>
            <person name="Cros-Aarteil S."/>
            <person name="Calhoun S."/>
            <person name="Haridas S."/>
            <person name="Kuo A."/>
            <person name="Mondo S."/>
            <person name="Pangilinan J."/>
            <person name="Riley R."/>
            <person name="LaButti K."/>
            <person name="Andreopoulos B."/>
            <person name="Lipzen A."/>
            <person name="Chen C."/>
            <person name="Yan M."/>
            <person name="Daum C."/>
            <person name="Ng V."/>
            <person name="Clum A."/>
            <person name="Steindorff A."/>
            <person name="Ohm R.A."/>
            <person name="Martin F."/>
            <person name="Silar P."/>
            <person name="Natvig D.O."/>
            <person name="Lalanne C."/>
            <person name="Gautier V."/>
            <person name="Ament-Velasquez S.L."/>
            <person name="Kruys A."/>
            <person name="Hutchinson M.I."/>
            <person name="Powell A.J."/>
            <person name="Barry K."/>
            <person name="Miller A.N."/>
            <person name="Grigoriev I.V."/>
            <person name="Debuchy R."/>
            <person name="Gladieux P."/>
            <person name="Hiltunen Thoren M."/>
            <person name="Johannesson H."/>
        </authorList>
    </citation>
    <scope>NUCLEOTIDE SEQUENCE</scope>
    <source>
        <strain evidence="3">PSN243</strain>
    </source>
</reference>
<organism evidence="3 4">
    <name type="scientific">Podospora aff. communis PSN243</name>
    <dbReference type="NCBI Taxonomy" id="3040156"/>
    <lineage>
        <taxon>Eukaryota</taxon>
        <taxon>Fungi</taxon>
        <taxon>Dikarya</taxon>
        <taxon>Ascomycota</taxon>
        <taxon>Pezizomycotina</taxon>
        <taxon>Sordariomycetes</taxon>
        <taxon>Sordariomycetidae</taxon>
        <taxon>Sordariales</taxon>
        <taxon>Podosporaceae</taxon>
        <taxon>Podospora</taxon>
    </lineage>
</organism>
<keyword evidence="4" id="KW-1185">Reference proteome</keyword>